<feature type="domain" description="Putative Flp pilus-assembly TadG-like N-terminal" evidence="2">
    <location>
        <begin position="51"/>
        <end position="98"/>
    </location>
</feature>
<organism evidence="3 4">
    <name type="scientific">Streptomyces aurantiacus</name>
    <dbReference type="NCBI Taxonomy" id="47760"/>
    <lineage>
        <taxon>Bacteria</taxon>
        <taxon>Bacillati</taxon>
        <taxon>Actinomycetota</taxon>
        <taxon>Actinomycetes</taxon>
        <taxon>Kitasatosporales</taxon>
        <taxon>Streptomycetaceae</taxon>
        <taxon>Streptomyces</taxon>
        <taxon>Streptomyces aurantiacus group</taxon>
    </lineage>
</organism>
<dbReference type="KEGG" id="sgm:GCM10017557_48240"/>
<keyword evidence="4" id="KW-1185">Reference proteome</keyword>
<dbReference type="EMBL" id="AP023440">
    <property type="protein sequence ID" value="BCL29965.1"/>
    <property type="molecule type" value="Genomic_DNA"/>
</dbReference>
<evidence type="ECO:0000256" key="1">
    <source>
        <dbReference type="SAM" id="Phobius"/>
    </source>
</evidence>
<feature type="transmembrane region" description="Helical" evidence="1">
    <location>
        <begin position="53"/>
        <end position="72"/>
    </location>
</feature>
<keyword evidence="1" id="KW-0812">Transmembrane</keyword>
<dbReference type="Proteomes" id="UP000516444">
    <property type="component" value="Chromosome"/>
</dbReference>
<evidence type="ECO:0000313" key="4">
    <source>
        <dbReference type="Proteomes" id="UP000516444"/>
    </source>
</evidence>
<keyword evidence="1" id="KW-0472">Membrane</keyword>
<sequence length="184" mass="19225">MTGTVRGGERGTVKGGVSGGVMAGFVRRTADIVRGWPVARRVRSVPLDDRGSGAGAVIIFALVFLSLSAFVIDGGLSISKRERAADIAEQAARYAAQDVDLEELYQNEGGGAPILFENCGARVKAFAREMGMTAADTAATNCVAADADQVEVEVQLTYSPVFTGMFYGGDVTVRGRAVAENEVG</sequence>
<keyword evidence="1" id="KW-1133">Transmembrane helix</keyword>
<evidence type="ECO:0000313" key="3">
    <source>
        <dbReference type="EMBL" id="BCL29965.1"/>
    </source>
</evidence>
<proteinExistence type="predicted"/>
<dbReference type="InterPro" id="IPR028087">
    <property type="entry name" value="Tad_N"/>
</dbReference>
<dbReference type="Pfam" id="PF13400">
    <property type="entry name" value="Tad"/>
    <property type="match status" value="1"/>
</dbReference>
<dbReference type="AlphaFoldDB" id="A0A7G1PA32"/>
<gene>
    <name evidence="3" type="ORF">GCM10017557_48240</name>
</gene>
<evidence type="ECO:0000259" key="2">
    <source>
        <dbReference type="Pfam" id="PF13400"/>
    </source>
</evidence>
<protein>
    <submittedName>
        <fullName evidence="3">Membrane protein</fullName>
    </submittedName>
</protein>
<accession>A0A7G1PA32</accession>
<name>A0A7G1PA32_9ACTN</name>
<reference evidence="3 4" key="1">
    <citation type="journal article" date="2014" name="Int. J. Syst. Evol. Microbiol.">
        <title>Complete genome sequence of Corynebacterium casei LMG S-19264T (=DSM 44701T), isolated from a smear-ripened cheese.</title>
        <authorList>
            <consortium name="US DOE Joint Genome Institute (JGI-PGF)"/>
            <person name="Walter F."/>
            <person name="Albersmeier A."/>
            <person name="Kalinowski J."/>
            <person name="Ruckert C."/>
        </authorList>
    </citation>
    <scope>NUCLEOTIDE SEQUENCE [LARGE SCALE GENOMIC DNA]</scope>
    <source>
        <strain evidence="3 4">JCM 4677</strain>
    </source>
</reference>